<dbReference type="EMBL" id="CP006608">
    <property type="protein sequence ID" value="AGR58507.1"/>
    <property type="molecule type" value="Genomic_DNA"/>
</dbReference>
<reference evidence="1 2" key="1">
    <citation type="submission" date="2013-07" db="EMBL/GenBank/DDBJ databases">
        <title>Genome sequence of Salmonella bongori N268-08 - a rare clinical isolate.</title>
        <authorList>
            <person name="Marti R."/>
            <person name="Hagens S."/>
            <person name="Loessner M.J."/>
            <person name="Klumpp J."/>
        </authorList>
    </citation>
    <scope>NUCLEOTIDE SEQUENCE [LARGE SCALE GENOMIC DNA]</scope>
    <source>
        <strain evidence="1 2">N268-08</strain>
    </source>
</reference>
<dbReference type="KEGG" id="sbz:A464_1321"/>
<gene>
    <name evidence="1" type="ORF">A464_1321</name>
</gene>
<dbReference type="Pfam" id="PF05125">
    <property type="entry name" value="Phage_cap_P2"/>
    <property type="match status" value="1"/>
</dbReference>
<organism evidence="1 2">
    <name type="scientific">Salmonella bongori N268-08</name>
    <dbReference type="NCBI Taxonomy" id="1197719"/>
    <lineage>
        <taxon>Bacteria</taxon>
        <taxon>Pseudomonadati</taxon>
        <taxon>Pseudomonadota</taxon>
        <taxon>Gammaproteobacteria</taxon>
        <taxon>Enterobacterales</taxon>
        <taxon>Enterobacteriaceae</taxon>
        <taxon>Salmonella</taxon>
    </lineage>
</organism>
<evidence type="ECO:0000313" key="2">
    <source>
        <dbReference type="Proteomes" id="UP000015042"/>
    </source>
</evidence>
<sequence length="42" mass="4943">MNYDTYISYAQLDAWNAHPDFATRISKQIALQIALDRIMNRL</sequence>
<proteinExistence type="predicted"/>
<dbReference type="HOGENOM" id="CLU_3257487_0_0_6"/>
<dbReference type="PATRIC" id="fig|1197719.3.peg.1314"/>
<dbReference type="InterPro" id="IPR006441">
    <property type="entry name" value="Phage_P2_GpN"/>
</dbReference>
<evidence type="ECO:0000313" key="1">
    <source>
        <dbReference type="EMBL" id="AGR58507.1"/>
    </source>
</evidence>
<protein>
    <submittedName>
        <fullName evidence="1">Phage major capsid protein</fullName>
    </submittedName>
</protein>
<name>S5NE19_SALBN</name>
<accession>S5NE19</accession>
<dbReference type="Proteomes" id="UP000015042">
    <property type="component" value="Chromosome"/>
</dbReference>
<dbReference type="AlphaFoldDB" id="S5NE19"/>